<gene>
    <name evidence="2" type="ORF">VCR31J2_1280195</name>
</gene>
<reference evidence="2 3" key="1">
    <citation type="submission" date="2014-06" db="EMBL/GenBank/DDBJ databases">
        <authorList>
            <person name="Le Roux F."/>
        </authorList>
    </citation>
    <scope>NUCLEOTIDE SEQUENCE [LARGE SCALE GENOMIC DNA]</scope>
    <source>
        <strain evidence="2 3">J2-31</strain>
    </source>
</reference>
<protein>
    <submittedName>
        <fullName evidence="2">Uncharacterized protein</fullName>
    </submittedName>
</protein>
<feature type="region of interest" description="Disordered" evidence="1">
    <location>
        <begin position="1"/>
        <end position="23"/>
    </location>
</feature>
<proteinExistence type="predicted"/>
<dbReference type="AlphaFoldDB" id="A0AA87BZS2"/>
<evidence type="ECO:0000256" key="1">
    <source>
        <dbReference type="SAM" id="MobiDB-lite"/>
    </source>
</evidence>
<sequence>MLVSVKSDGFGSDSAANRGAAANKGAVAAIERIDSESVLRLIIIYTCVS</sequence>
<evidence type="ECO:0000313" key="2">
    <source>
        <dbReference type="EMBL" id="CDT68731.1"/>
    </source>
</evidence>
<dbReference type="EMBL" id="CCKJ01000033">
    <property type="protein sequence ID" value="CDT68731.1"/>
    <property type="molecule type" value="Genomic_DNA"/>
</dbReference>
<name>A0AA87BZS2_9VIBR</name>
<comment type="caution">
    <text evidence="2">The sequence shown here is derived from an EMBL/GenBank/DDBJ whole genome shotgun (WGS) entry which is preliminary data.</text>
</comment>
<dbReference type="Proteomes" id="UP000041625">
    <property type="component" value="Unassembled WGS sequence"/>
</dbReference>
<keyword evidence="3" id="KW-1185">Reference proteome</keyword>
<evidence type="ECO:0000313" key="3">
    <source>
        <dbReference type="Proteomes" id="UP000041625"/>
    </source>
</evidence>
<organism evidence="2 3">
    <name type="scientific">Vibrio coralliirubri</name>
    <dbReference type="NCBI Taxonomy" id="1516159"/>
    <lineage>
        <taxon>Bacteria</taxon>
        <taxon>Pseudomonadati</taxon>
        <taxon>Pseudomonadota</taxon>
        <taxon>Gammaproteobacteria</taxon>
        <taxon>Vibrionales</taxon>
        <taxon>Vibrionaceae</taxon>
        <taxon>Vibrio</taxon>
    </lineage>
</organism>
<accession>A0AA87BZS2</accession>